<evidence type="ECO:0000313" key="2">
    <source>
        <dbReference type="Proteomes" id="UP000003986"/>
    </source>
</evidence>
<protein>
    <submittedName>
        <fullName evidence="1">Lipoprotein</fullName>
    </submittedName>
</protein>
<gene>
    <name evidence="1" type="ORF">SSGG_06494</name>
</gene>
<evidence type="ECO:0000313" key="1">
    <source>
        <dbReference type="EMBL" id="EFE79127.2"/>
    </source>
</evidence>
<keyword evidence="1" id="KW-0449">Lipoprotein</keyword>
<proteinExistence type="predicted"/>
<name>D6AI72_STRFL</name>
<reference evidence="2" key="2">
    <citation type="submission" date="2008-12" db="EMBL/GenBank/DDBJ databases">
        <title>Annotation of Streptomyces roseosporus strain NRRL 15998.</title>
        <authorList>
            <consortium name="The Broad Institute Genome Sequencing Platform"/>
            <consortium name="Broad Institute Microbial Sequencing Center"/>
            <person name="Fischbach M."/>
            <person name="Ward D."/>
            <person name="Young S."/>
            <person name="Kodira C.D."/>
            <person name="Zeng Q."/>
            <person name="Koehrsen M."/>
            <person name="Godfrey P."/>
            <person name="Alvarado L."/>
            <person name="Berlin A.M."/>
            <person name="Borenstein D."/>
            <person name="Chen Z."/>
            <person name="Engels R."/>
            <person name="Freedman E."/>
            <person name="Gellesch M."/>
            <person name="Goldberg J."/>
            <person name="Griggs A."/>
            <person name="Gujja S."/>
            <person name="Heiman D.I."/>
            <person name="Hepburn T.A."/>
            <person name="Howarth C."/>
            <person name="Jen D."/>
            <person name="Larson L."/>
            <person name="Lewis B."/>
            <person name="Mehta T."/>
            <person name="Park D."/>
            <person name="Pearson M."/>
            <person name="Roberts A."/>
            <person name="Saif S."/>
            <person name="Shea T.D."/>
            <person name="Shenoy N."/>
            <person name="Sisk P."/>
            <person name="Stolte C."/>
            <person name="Sykes S.N."/>
            <person name="Walk T."/>
            <person name="White J."/>
            <person name="Yandava C."/>
            <person name="Straight P."/>
            <person name="Clardy J."/>
            <person name="Hung D."/>
            <person name="Kolter R."/>
            <person name="Mekalanos J."/>
            <person name="Walker S."/>
            <person name="Walsh C.T."/>
            <person name="Wieland B.L.C."/>
            <person name="Ilzarbe M."/>
            <person name="Galagan J."/>
            <person name="Nusbaum C."/>
            <person name="Birren B."/>
        </authorList>
    </citation>
    <scope>NUCLEOTIDE SEQUENCE [LARGE SCALE GENOMIC DNA]</scope>
    <source>
        <strain evidence="2">NRRL 15998</strain>
    </source>
</reference>
<dbReference type="Proteomes" id="UP000003986">
    <property type="component" value="Unassembled WGS sequence"/>
</dbReference>
<dbReference type="NCBIfam" id="NF046121">
    <property type="entry name" value="lipo_SCO7460"/>
    <property type="match status" value="1"/>
</dbReference>
<dbReference type="EMBL" id="DS999644">
    <property type="protein sequence ID" value="EFE79127.2"/>
    <property type="molecule type" value="Genomic_DNA"/>
</dbReference>
<dbReference type="AlphaFoldDB" id="D6AI72"/>
<sequence length="351" mass="38227">MEEQIMAGSRRRRWRAALTGALAGSLVVVLGACGVVDTKDDRRAAEELAEKHFPGQLKAVEARTLFPGSGGSEVTFAVTDDRDAVVRLRIDTDAADGRMCDRKECAGVLAEAVQRGRQQAEDFRTLRGAFDACGYEVVALGTTGTSPYVVAELTNATVAKVLGEIGECVQRWTTASGADSALAKAQASYVNVVSPSVADRRDRGKDSWPTVMRLTRTNLLASLNKHAYVSASYEIEAGRVDTTGRARVVRPFREREKFGETVQNAVQEQLRATYPRVVMSTYQWIWQLEPGRVDRQTGYVLFCPEPGARGQCVNPDDAALVTTDGRGNPVGKIHLVHDVREGTGALRLPPY</sequence>
<reference evidence="2" key="1">
    <citation type="submission" date="2008-10" db="EMBL/GenBank/DDBJ databases">
        <authorList>
            <person name="Molnar K."/>
        </authorList>
    </citation>
    <scope>NUCLEOTIDE SEQUENCE [LARGE SCALE GENOMIC DNA]</scope>
    <source>
        <strain evidence="2">NRRL 15998</strain>
    </source>
</reference>
<accession>D6AI72</accession>
<organism evidence="1 2">
    <name type="scientific">Streptomyces filamentosus NRRL 15998</name>
    <dbReference type="NCBI Taxonomy" id="457431"/>
    <lineage>
        <taxon>Bacteria</taxon>
        <taxon>Bacillati</taxon>
        <taxon>Actinomycetota</taxon>
        <taxon>Actinomycetes</taxon>
        <taxon>Kitasatosporales</taxon>
        <taxon>Streptomycetaceae</taxon>
        <taxon>Streptomyces</taxon>
    </lineage>
</organism>